<keyword evidence="4" id="KW-1185">Reference proteome</keyword>
<feature type="transmembrane region" description="Helical" evidence="1">
    <location>
        <begin position="20"/>
        <end position="42"/>
    </location>
</feature>
<dbReference type="Proteomes" id="UP000597341">
    <property type="component" value="Unassembled WGS sequence"/>
</dbReference>
<evidence type="ECO:0000313" key="3">
    <source>
        <dbReference type="EMBL" id="GHE17266.1"/>
    </source>
</evidence>
<proteinExistence type="predicted"/>
<protein>
    <recommendedName>
        <fullName evidence="2">TadE-like domain-containing protein</fullName>
    </recommendedName>
</protein>
<dbReference type="EMBL" id="BNAD01000004">
    <property type="protein sequence ID" value="GHE17266.1"/>
    <property type="molecule type" value="Genomic_DNA"/>
</dbReference>
<keyword evidence="1" id="KW-0812">Transmembrane</keyword>
<dbReference type="InterPro" id="IPR012495">
    <property type="entry name" value="TadE-like_dom"/>
</dbReference>
<keyword evidence="1" id="KW-0472">Membrane</keyword>
<comment type="caution">
    <text evidence="3">The sequence shown here is derived from an EMBL/GenBank/DDBJ whole genome shotgun (WGS) entry which is preliminary data.</text>
</comment>
<keyword evidence="1" id="KW-1133">Transmembrane helix</keyword>
<evidence type="ECO:0000256" key="1">
    <source>
        <dbReference type="SAM" id="Phobius"/>
    </source>
</evidence>
<dbReference type="RefSeq" id="WP_191279214.1">
    <property type="nucleotide sequence ID" value="NZ_BNAD01000004.1"/>
</dbReference>
<accession>A0ABQ3HKN7</accession>
<evidence type="ECO:0000259" key="2">
    <source>
        <dbReference type="Pfam" id="PF07811"/>
    </source>
</evidence>
<name>A0ABQ3HKN7_9ACTN</name>
<gene>
    <name evidence="3" type="ORF">GCM10011376_18760</name>
</gene>
<evidence type="ECO:0000313" key="4">
    <source>
        <dbReference type="Proteomes" id="UP000597341"/>
    </source>
</evidence>
<feature type="domain" description="TadE-like" evidence="2">
    <location>
        <begin position="14"/>
        <end position="56"/>
    </location>
</feature>
<dbReference type="Pfam" id="PF07811">
    <property type="entry name" value="TadE"/>
    <property type="match status" value="1"/>
</dbReference>
<organism evidence="3 4">
    <name type="scientific">Nocardioides flavus</name>
    <name type="common">ex Wang et al. 2016</name>
    <dbReference type="NCBI Taxonomy" id="2058780"/>
    <lineage>
        <taxon>Bacteria</taxon>
        <taxon>Bacillati</taxon>
        <taxon>Actinomycetota</taxon>
        <taxon>Actinomycetes</taxon>
        <taxon>Propionibacteriales</taxon>
        <taxon>Nocardioidaceae</taxon>
        <taxon>Nocardioides</taxon>
    </lineage>
</organism>
<sequence length="152" mass="16104">MRWRTRTNGRTERGASAVEFALVMPILILVLIGIVNFGFVLAQQISLNNAARQAARYAVVDGRTCLDIKNEGKNAAETIGMSVSAGTVPTPVITNCTSDTAKPCAGTAPNTNITVTMTRSGTADTWAITAPPFNLITVPTVRGTGVMRCEFS</sequence>
<reference evidence="4" key="1">
    <citation type="journal article" date="2019" name="Int. J. Syst. Evol. Microbiol.">
        <title>The Global Catalogue of Microorganisms (GCM) 10K type strain sequencing project: providing services to taxonomists for standard genome sequencing and annotation.</title>
        <authorList>
            <consortium name="The Broad Institute Genomics Platform"/>
            <consortium name="The Broad Institute Genome Sequencing Center for Infectious Disease"/>
            <person name="Wu L."/>
            <person name="Ma J."/>
        </authorList>
    </citation>
    <scope>NUCLEOTIDE SEQUENCE [LARGE SCALE GENOMIC DNA]</scope>
    <source>
        <strain evidence="4">CGMCC 1.12791</strain>
    </source>
</reference>